<proteinExistence type="predicted"/>
<keyword evidence="3" id="KW-1185">Reference proteome</keyword>
<sequence length="56" mass="6444">MTLTIPISTCAGGNIVRKSLARAAKRKKRELRGADQSQRRRNPSPRPLQRKRHHRS</sequence>
<dbReference type="AlphaFoldDB" id="A0A0H1BUX8"/>
<dbReference type="EMBL" id="LDEV01000658">
    <property type="protein sequence ID" value="KLJ12851.1"/>
    <property type="molecule type" value="Genomic_DNA"/>
</dbReference>
<accession>A0A0H1BUX8</accession>
<evidence type="ECO:0000313" key="2">
    <source>
        <dbReference type="EMBL" id="KLJ12851.1"/>
    </source>
</evidence>
<evidence type="ECO:0000256" key="1">
    <source>
        <dbReference type="SAM" id="MobiDB-lite"/>
    </source>
</evidence>
<feature type="compositionally biased region" description="Basic residues" evidence="1">
    <location>
        <begin position="39"/>
        <end position="56"/>
    </location>
</feature>
<feature type="region of interest" description="Disordered" evidence="1">
    <location>
        <begin position="21"/>
        <end position="56"/>
    </location>
</feature>
<name>A0A0H1BUX8_9EURO</name>
<protein>
    <submittedName>
        <fullName evidence="2">Uncharacterized protein</fullName>
    </submittedName>
</protein>
<comment type="caution">
    <text evidence="2">The sequence shown here is derived from an EMBL/GenBank/DDBJ whole genome shotgun (WGS) entry which is preliminary data.</text>
</comment>
<reference evidence="3" key="1">
    <citation type="journal article" date="2015" name="PLoS Genet.">
        <title>The dynamic genome and transcriptome of the human fungal pathogen Blastomyces and close relative Emmonsia.</title>
        <authorList>
            <person name="Munoz J.F."/>
            <person name="Gauthier G.M."/>
            <person name="Desjardins C.A."/>
            <person name="Gallo J.E."/>
            <person name="Holder J."/>
            <person name="Sullivan T.D."/>
            <person name="Marty A.J."/>
            <person name="Carmen J.C."/>
            <person name="Chen Z."/>
            <person name="Ding L."/>
            <person name="Gujja S."/>
            <person name="Magrini V."/>
            <person name="Misas E."/>
            <person name="Mitreva M."/>
            <person name="Priest M."/>
            <person name="Saif S."/>
            <person name="Whiston E.A."/>
            <person name="Young S."/>
            <person name="Zeng Q."/>
            <person name="Goldman W.E."/>
            <person name="Mardis E.R."/>
            <person name="Taylor J.W."/>
            <person name="McEwen J.G."/>
            <person name="Clay O.K."/>
            <person name="Klein B.S."/>
            <person name="Cuomo C.A."/>
        </authorList>
    </citation>
    <scope>NUCLEOTIDE SEQUENCE [LARGE SCALE GENOMIC DNA]</scope>
    <source>
        <strain evidence="3">UAMH 139</strain>
    </source>
</reference>
<gene>
    <name evidence="2" type="ORF">EMPG_12151</name>
</gene>
<evidence type="ECO:0000313" key="3">
    <source>
        <dbReference type="Proteomes" id="UP000053573"/>
    </source>
</evidence>
<feature type="compositionally biased region" description="Basic residues" evidence="1">
    <location>
        <begin position="21"/>
        <end position="30"/>
    </location>
</feature>
<dbReference type="Proteomes" id="UP000053573">
    <property type="component" value="Unassembled WGS sequence"/>
</dbReference>
<organism evidence="2 3">
    <name type="scientific">Blastomyces silverae</name>
    <dbReference type="NCBI Taxonomy" id="2060906"/>
    <lineage>
        <taxon>Eukaryota</taxon>
        <taxon>Fungi</taxon>
        <taxon>Dikarya</taxon>
        <taxon>Ascomycota</taxon>
        <taxon>Pezizomycotina</taxon>
        <taxon>Eurotiomycetes</taxon>
        <taxon>Eurotiomycetidae</taxon>
        <taxon>Onygenales</taxon>
        <taxon>Ajellomycetaceae</taxon>
        <taxon>Blastomyces</taxon>
    </lineage>
</organism>